<comment type="caution">
    <text evidence="2">The sequence shown here is derived from an EMBL/GenBank/DDBJ whole genome shotgun (WGS) entry which is preliminary data.</text>
</comment>
<dbReference type="GO" id="GO:0008270">
    <property type="term" value="F:zinc ion binding"/>
    <property type="evidence" value="ECO:0007669"/>
    <property type="project" value="InterPro"/>
</dbReference>
<dbReference type="Proteomes" id="UP001314205">
    <property type="component" value="Unassembled WGS sequence"/>
</dbReference>
<dbReference type="AlphaFoldDB" id="A0AAV1L1C9"/>
<name>A0AAV1L1C9_9NEOP</name>
<keyword evidence="1" id="KW-0560">Oxidoreductase</keyword>
<dbReference type="Gene3D" id="3.40.830.10">
    <property type="entry name" value="LigB-like"/>
    <property type="match status" value="1"/>
</dbReference>
<sequence length="148" mass="16520">MMLINPSADIPIIQVSILKNQNTKQHLNIGKVLYQFRKDGVAIFGSGMSYHNMVEFRKSEKVNDGVVVDEIFDSFLNEVLTGDVDAKKEILYWDKVPPGLDSHPPGEADHLMPLIVNIGAGGSSPGRNIFSSVYMHKFILSGFIWDKE</sequence>
<dbReference type="GO" id="GO:0051213">
    <property type="term" value="F:dioxygenase activity"/>
    <property type="evidence" value="ECO:0007669"/>
    <property type="project" value="InterPro"/>
</dbReference>
<evidence type="ECO:0000313" key="3">
    <source>
        <dbReference type="Proteomes" id="UP001314205"/>
    </source>
</evidence>
<evidence type="ECO:0000313" key="2">
    <source>
        <dbReference type="EMBL" id="CAK1587837.1"/>
    </source>
</evidence>
<reference evidence="2 3" key="1">
    <citation type="submission" date="2023-11" db="EMBL/GenBank/DDBJ databases">
        <authorList>
            <person name="Hedman E."/>
            <person name="Englund M."/>
            <person name="Stromberg M."/>
            <person name="Nyberg Akerstrom W."/>
            <person name="Nylinder S."/>
            <person name="Jareborg N."/>
            <person name="Kallberg Y."/>
            <person name="Kronander E."/>
        </authorList>
    </citation>
    <scope>NUCLEOTIDE SEQUENCE [LARGE SCALE GENOMIC DNA]</scope>
</reference>
<accession>A0AAV1L1C9</accession>
<dbReference type="EMBL" id="CAVLGL010000082">
    <property type="protein sequence ID" value="CAK1587837.1"/>
    <property type="molecule type" value="Genomic_DNA"/>
</dbReference>
<organism evidence="2 3">
    <name type="scientific">Parnassius mnemosyne</name>
    <name type="common">clouded apollo</name>
    <dbReference type="NCBI Taxonomy" id="213953"/>
    <lineage>
        <taxon>Eukaryota</taxon>
        <taxon>Metazoa</taxon>
        <taxon>Ecdysozoa</taxon>
        <taxon>Arthropoda</taxon>
        <taxon>Hexapoda</taxon>
        <taxon>Insecta</taxon>
        <taxon>Pterygota</taxon>
        <taxon>Neoptera</taxon>
        <taxon>Endopterygota</taxon>
        <taxon>Lepidoptera</taxon>
        <taxon>Glossata</taxon>
        <taxon>Ditrysia</taxon>
        <taxon>Papilionoidea</taxon>
        <taxon>Papilionidae</taxon>
        <taxon>Parnassiinae</taxon>
        <taxon>Parnassini</taxon>
        <taxon>Parnassius</taxon>
        <taxon>Driopa</taxon>
    </lineage>
</organism>
<gene>
    <name evidence="2" type="ORF">PARMNEM_LOCUS8551</name>
</gene>
<protein>
    <recommendedName>
        <fullName evidence="4">Extradiol ring-cleavage dioxygenase class III enzyme subunit B domain-containing protein</fullName>
    </recommendedName>
</protein>
<dbReference type="SUPFAM" id="SSF53213">
    <property type="entry name" value="LigB-like"/>
    <property type="match status" value="1"/>
</dbReference>
<keyword evidence="3" id="KW-1185">Reference proteome</keyword>
<dbReference type="PANTHER" id="PTHR30096:SF0">
    <property type="entry name" value="4,5-DOPA DIOXYGENASE EXTRADIOL-LIKE PROTEIN"/>
    <property type="match status" value="1"/>
</dbReference>
<dbReference type="InterPro" id="IPR014436">
    <property type="entry name" value="Extradiol_dOase_DODA"/>
</dbReference>
<evidence type="ECO:0008006" key="4">
    <source>
        <dbReference type="Google" id="ProtNLM"/>
    </source>
</evidence>
<dbReference type="PANTHER" id="PTHR30096">
    <property type="entry name" value="4,5-DOPA DIOXYGENASE EXTRADIOL-LIKE PROTEIN"/>
    <property type="match status" value="1"/>
</dbReference>
<dbReference type="CDD" id="cd07363">
    <property type="entry name" value="45_DOPA_Dioxygenase"/>
    <property type="match status" value="1"/>
</dbReference>
<proteinExistence type="predicted"/>
<evidence type="ECO:0000256" key="1">
    <source>
        <dbReference type="ARBA" id="ARBA00023002"/>
    </source>
</evidence>